<proteinExistence type="predicted"/>
<gene>
    <name evidence="1" type="ORF">C4B60_14030</name>
</gene>
<name>A0A2S5G9J1_9BACL</name>
<accession>A0A2S5G9J1</accession>
<dbReference type="AlphaFoldDB" id="A0A2S5G9J1"/>
<organism evidence="1 2">
    <name type="scientific">Jeotgalibacillus proteolyticus</name>
    <dbReference type="NCBI Taxonomy" id="2082395"/>
    <lineage>
        <taxon>Bacteria</taxon>
        <taxon>Bacillati</taxon>
        <taxon>Bacillota</taxon>
        <taxon>Bacilli</taxon>
        <taxon>Bacillales</taxon>
        <taxon>Caryophanaceae</taxon>
        <taxon>Jeotgalibacillus</taxon>
    </lineage>
</organism>
<dbReference type="GO" id="GO:0005524">
    <property type="term" value="F:ATP binding"/>
    <property type="evidence" value="ECO:0007669"/>
    <property type="project" value="UniProtKB-KW"/>
</dbReference>
<comment type="caution">
    <text evidence="1">The sequence shown here is derived from an EMBL/GenBank/DDBJ whole genome shotgun (WGS) entry which is preliminary data.</text>
</comment>
<dbReference type="Proteomes" id="UP000239047">
    <property type="component" value="Unassembled WGS sequence"/>
</dbReference>
<dbReference type="OrthoDB" id="9805740at2"/>
<protein>
    <submittedName>
        <fullName evidence="1">ATP-binding protein</fullName>
    </submittedName>
</protein>
<dbReference type="EMBL" id="PREZ01000005">
    <property type="protein sequence ID" value="PPA69658.1"/>
    <property type="molecule type" value="Genomic_DNA"/>
</dbReference>
<keyword evidence="1" id="KW-0547">Nucleotide-binding</keyword>
<keyword evidence="1" id="KW-0067">ATP-binding</keyword>
<evidence type="ECO:0000313" key="1">
    <source>
        <dbReference type="EMBL" id="PPA69658.1"/>
    </source>
</evidence>
<keyword evidence="2" id="KW-1185">Reference proteome</keyword>
<evidence type="ECO:0000313" key="2">
    <source>
        <dbReference type="Proteomes" id="UP000239047"/>
    </source>
</evidence>
<reference evidence="1 2" key="1">
    <citation type="submission" date="2018-02" db="EMBL/GenBank/DDBJ databases">
        <title>Jeotgalibacillus proteolyticum sp. nov. a protease producing bacterium isolated from ocean sediments of Laizhou Bay.</title>
        <authorList>
            <person name="Li Y."/>
        </authorList>
    </citation>
    <scope>NUCLEOTIDE SEQUENCE [LARGE SCALE GENOMIC DNA]</scope>
    <source>
        <strain evidence="1 2">22-7</strain>
    </source>
</reference>
<sequence>MKKVSTGRNALTLQAGPAEWIMATDNSGAIGEKEYDEIKTPYHVVSYFSFRSAVLDCLSAGALPKAVLLHNFCGNNAWNSLVEGIQNGVRELGLSSITITGSTESNIVLSQSAIAVTVMGERVREFSIKPEDSLKWTLIGEPLVGMEVLMYPERIAPLQTAIDTFKDDQTAILWPVGSNGIRQEWKNLCAQQGLPESDPPFSANLDQSAGPSTCFIAGKRS</sequence>
<dbReference type="RefSeq" id="WP_104058651.1">
    <property type="nucleotide sequence ID" value="NZ_PREZ01000005.1"/>
</dbReference>